<evidence type="ECO:0000313" key="5">
    <source>
        <dbReference type="Proteomes" id="UP000522688"/>
    </source>
</evidence>
<dbReference type="AlphaFoldDB" id="A0A7W3JKI7"/>
<keyword evidence="1" id="KW-1133">Transmembrane helix</keyword>
<accession>A0A7W3JKI7</accession>
<reference evidence="3 5" key="2">
    <citation type="submission" date="2020-07" db="EMBL/GenBank/DDBJ databases">
        <title>Sequencing the genomes of 1000 actinobacteria strains.</title>
        <authorList>
            <person name="Klenk H.-P."/>
        </authorList>
    </citation>
    <scope>NUCLEOTIDE SEQUENCE [LARGE SCALE GENOMIC DNA]</scope>
    <source>
        <strain evidence="3 5">DSM 10309</strain>
    </source>
</reference>
<feature type="transmembrane region" description="Helical" evidence="1">
    <location>
        <begin position="133"/>
        <end position="154"/>
    </location>
</feature>
<keyword evidence="1" id="KW-0812">Transmembrane</keyword>
<name>A0A7W3JKI7_9MICO</name>
<dbReference type="EMBL" id="JACGWW010000005">
    <property type="protein sequence ID" value="MBA8814577.1"/>
    <property type="molecule type" value="Genomic_DNA"/>
</dbReference>
<comment type="caution">
    <text evidence="3">The sequence shown here is derived from an EMBL/GenBank/DDBJ whole genome shotgun (WGS) entry which is preliminary data.</text>
</comment>
<keyword evidence="1" id="KW-0472">Membrane</keyword>
<evidence type="ECO:0000256" key="1">
    <source>
        <dbReference type="SAM" id="Phobius"/>
    </source>
</evidence>
<protein>
    <submittedName>
        <fullName evidence="3">UDP-N-acetylmuramyl pentapeptide phosphotransferase/UDP-N-acetylglucosamine-1-phosphate transferase</fullName>
    </submittedName>
</protein>
<dbReference type="EMBL" id="BJUV01000059">
    <property type="protein sequence ID" value="GEK84771.1"/>
    <property type="molecule type" value="Genomic_DNA"/>
</dbReference>
<proteinExistence type="predicted"/>
<feature type="transmembrane region" description="Helical" evidence="1">
    <location>
        <begin position="68"/>
        <end position="96"/>
    </location>
</feature>
<keyword evidence="3" id="KW-0808">Transferase</keyword>
<dbReference type="RefSeq" id="WP_146857082.1">
    <property type="nucleotide sequence ID" value="NZ_BAAAHR010000004.1"/>
</dbReference>
<keyword evidence="4" id="KW-1185">Reference proteome</keyword>
<sequence length="168" mass="16745">MSDTADAPGTGTGDGDGTSRGPDAGLVFGLVVRAMAGGTLLGVAVVVVVAIVSYLADPVAGSADAWVYLYAAPVAGFVGAIVALLAVTVALVTVRIADPRRRHPRRRVGFGAAAAGMAVGVVALLADSPTLDVPPWVALVGGVAAAVLAARGLVRYERLRRQPAPPVG</sequence>
<dbReference type="Proteomes" id="UP000522688">
    <property type="component" value="Unassembled WGS sequence"/>
</dbReference>
<evidence type="ECO:0000313" key="3">
    <source>
        <dbReference type="EMBL" id="MBA8814577.1"/>
    </source>
</evidence>
<evidence type="ECO:0000313" key="2">
    <source>
        <dbReference type="EMBL" id="GEK84771.1"/>
    </source>
</evidence>
<dbReference type="Proteomes" id="UP000321154">
    <property type="component" value="Unassembled WGS sequence"/>
</dbReference>
<organism evidence="3 5">
    <name type="scientific">Frigoribacterium faeni</name>
    <dbReference type="NCBI Taxonomy" id="145483"/>
    <lineage>
        <taxon>Bacteria</taxon>
        <taxon>Bacillati</taxon>
        <taxon>Actinomycetota</taxon>
        <taxon>Actinomycetes</taxon>
        <taxon>Micrococcales</taxon>
        <taxon>Microbacteriaceae</taxon>
        <taxon>Frigoribacterium</taxon>
    </lineage>
</organism>
<gene>
    <name evidence="3" type="ORF">FB463_002850</name>
    <name evidence="2" type="ORF">FFA01_30800</name>
</gene>
<evidence type="ECO:0000313" key="4">
    <source>
        <dbReference type="Proteomes" id="UP000321154"/>
    </source>
</evidence>
<dbReference type="GO" id="GO:0016740">
    <property type="term" value="F:transferase activity"/>
    <property type="evidence" value="ECO:0007669"/>
    <property type="project" value="UniProtKB-KW"/>
</dbReference>
<feature type="transmembrane region" description="Helical" evidence="1">
    <location>
        <begin position="108"/>
        <end position="127"/>
    </location>
</feature>
<reference evidence="2 4" key="1">
    <citation type="submission" date="2019-07" db="EMBL/GenBank/DDBJ databases">
        <title>Whole genome shotgun sequence of Frigoribacterium faeni NBRC 103066.</title>
        <authorList>
            <person name="Hosoyama A."/>
            <person name="Uohara A."/>
            <person name="Ohji S."/>
            <person name="Ichikawa N."/>
        </authorList>
    </citation>
    <scope>NUCLEOTIDE SEQUENCE [LARGE SCALE GENOMIC DNA]</scope>
    <source>
        <strain evidence="2 4">NBRC 103066</strain>
    </source>
</reference>
<feature type="transmembrane region" description="Helical" evidence="1">
    <location>
        <begin position="30"/>
        <end position="56"/>
    </location>
</feature>